<evidence type="ECO:0000313" key="4">
    <source>
        <dbReference type="Proteomes" id="UP001293254"/>
    </source>
</evidence>
<reference evidence="3" key="1">
    <citation type="submission" date="2020-06" db="EMBL/GenBank/DDBJ databases">
        <authorList>
            <person name="Li T."/>
            <person name="Hu X."/>
            <person name="Zhang T."/>
            <person name="Song X."/>
            <person name="Zhang H."/>
            <person name="Dai N."/>
            <person name="Sheng W."/>
            <person name="Hou X."/>
            <person name="Wei L."/>
        </authorList>
    </citation>
    <scope>NUCLEOTIDE SEQUENCE</scope>
    <source>
        <strain evidence="3">3651</strain>
        <tissue evidence="3">Leaf</tissue>
    </source>
</reference>
<feature type="domain" description="Reverse transcriptase zinc-binding" evidence="2">
    <location>
        <begin position="1"/>
        <end position="52"/>
    </location>
</feature>
<evidence type="ECO:0000259" key="1">
    <source>
        <dbReference type="Pfam" id="PF13456"/>
    </source>
</evidence>
<dbReference type="Proteomes" id="UP001293254">
    <property type="component" value="Unassembled WGS sequence"/>
</dbReference>
<keyword evidence="4" id="KW-1185">Reference proteome</keyword>
<dbReference type="InterPro" id="IPR044730">
    <property type="entry name" value="RNase_H-like_dom_plant"/>
</dbReference>
<dbReference type="PANTHER" id="PTHR47074">
    <property type="entry name" value="BNAC02G40300D PROTEIN"/>
    <property type="match status" value="1"/>
</dbReference>
<comment type="caution">
    <text evidence="3">The sequence shown here is derived from an EMBL/GenBank/DDBJ whole genome shotgun (WGS) entry which is preliminary data.</text>
</comment>
<dbReference type="InterPro" id="IPR002156">
    <property type="entry name" value="RNaseH_domain"/>
</dbReference>
<dbReference type="SUPFAM" id="SSF53098">
    <property type="entry name" value="Ribonuclease H-like"/>
    <property type="match status" value="1"/>
</dbReference>
<dbReference type="Pfam" id="PF13456">
    <property type="entry name" value="RVT_3"/>
    <property type="match status" value="1"/>
</dbReference>
<gene>
    <name evidence="3" type="ORF">Salat_0205900</name>
</gene>
<feature type="domain" description="RNase H type-1" evidence="1">
    <location>
        <begin position="120"/>
        <end position="233"/>
    </location>
</feature>
<dbReference type="EMBL" id="JACGWO010000001">
    <property type="protein sequence ID" value="KAK4438714.1"/>
    <property type="molecule type" value="Genomic_DNA"/>
</dbReference>
<evidence type="ECO:0000313" key="3">
    <source>
        <dbReference type="EMBL" id="KAK4438714.1"/>
    </source>
</evidence>
<dbReference type="AlphaFoldDB" id="A0AAE1YYM8"/>
<proteinExistence type="predicted"/>
<dbReference type="InterPro" id="IPR052929">
    <property type="entry name" value="RNase_H-like_EbsB-rel"/>
</dbReference>
<dbReference type="Pfam" id="PF13966">
    <property type="entry name" value="zf-RVT"/>
    <property type="match status" value="1"/>
</dbReference>
<protein>
    <recommendedName>
        <fullName evidence="5">RNase H type-1 domain-containing protein</fullName>
    </recommendedName>
</protein>
<evidence type="ECO:0000259" key="2">
    <source>
        <dbReference type="Pfam" id="PF13966"/>
    </source>
</evidence>
<dbReference type="CDD" id="cd06222">
    <property type="entry name" value="RNase_H_like"/>
    <property type="match status" value="1"/>
</dbReference>
<sequence length="259" mass="29019">MFVWRACINAIPTSENLKKRIGLMEGHCPRCEEPEEDLHHALLGCSFARQTWALSNIPWNVVNSWPGSYGDWMRDIMSKLQDEHIQWDSVGRSRAEQQQEQMVHWRPPPAEVSCGTTTGAKCAGAGVVARNSAGECLGWKASLFQGVADTEHVEALRARTTMELAVTKGWRRISIEGDCLNIIRRLNSSTTDNSMLGPIIHHTRELGRFCTEVEFSFIRRDGNKPAHLLARQAGNASRCWVELPNDIRAALLADSCQPE</sequence>
<accession>A0AAE1YYM8</accession>
<name>A0AAE1YYM8_9LAMI</name>
<dbReference type="PANTHER" id="PTHR47074:SF61">
    <property type="entry name" value="RNASE H TYPE-1 DOMAIN-CONTAINING PROTEIN"/>
    <property type="match status" value="1"/>
</dbReference>
<dbReference type="GO" id="GO:0003676">
    <property type="term" value="F:nucleic acid binding"/>
    <property type="evidence" value="ECO:0007669"/>
    <property type="project" value="InterPro"/>
</dbReference>
<dbReference type="InterPro" id="IPR012337">
    <property type="entry name" value="RNaseH-like_sf"/>
</dbReference>
<evidence type="ECO:0008006" key="5">
    <source>
        <dbReference type="Google" id="ProtNLM"/>
    </source>
</evidence>
<reference evidence="3" key="2">
    <citation type="journal article" date="2024" name="Plant">
        <title>Genomic evolution and insights into agronomic trait innovations of Sesamum species.</title>
        <authorList>
            <person name="Miao H."/>
            <person name="Wang L."/>
            <person name="Qu L."/>
            <person name="Liu H."/>
            <person name="Sun Y."/>
            <person name="Le M."/>
            <person name="Wang Q."/>
            <person name="Wei S."/>
            <person name="Zheng Y."/>
            <person name="Lin W."/>
            <person name="Duan Y."/>
            <person name="Cao H."/>
            <person name="Xiong S."/>
            <person name="Wang X."/>
            <person name="Wei L."/>
            <person name="Li C."/>
            <person name="Ma Q."/>
            <person name="Ju M."/>
            <person name="Zhao R."/>
            <person name="Li G."/>
            <person name="Mu C."/>
            <person name="Tian Q."/>
            <person name="Mei H."/>
            <person name="Zhang T."/>
            <person name="Gao T."/>
            <person name="Zhang H."/>
        </authorList>
    </citation>
    <scope>NUCLEOTIDE SEQUENCE</scope>
    <source>
        <strain evidence="3">3651</strain>
    </source>
</reference>
<dbReference type="GO" id="GO:0004523">
    <property type="term" value="F:RNA-DNA hybrid ribonuclease activity"/>
    <property type="evidence" value="ECO:0007669"/>
    <property type="project" value="InterPro"/>
</dbReference>
<organism evidence="3 4">
    <name type="scientific">Sesamum alatum</name>
    <dbReference type="NCBI Taxonomy" id="300844"/>
    <lineage>
        <taxon>Eukaryota</taxon>
        <taxon>Viridiplantae</taxon>
        <taxon>Streptophyta</taxon>
        <taxon>Embryophyta</taxon>
        <taxon>Tracheophyta</taxon>
        <taxon>Spermatophyta</taxon>
        <taxon>Magnoliopsida</taxon>
        <taxon>eudicotyledons</taxon>
        <taxon>Gunneridae</taxon>
        <taxon>Pentapetalae</taxon>
        <taxon>asterids</taxon>
        <taxon>lamiids</taxon>
        <taxon>Lamiales</taxon>
        <taxon>Pedaliaceae</taxon>
        <taxon>Sesamum</taxon>
    </lineage>
</organism>
<dbReference type="Gene3D" id="3.30.420.10">
    <property type="entry name" value="Ribonuclease H-like superfamily/Ribonuclease H"/>
    <property type="match status" value="1"/>
</dbReference>
<dbReference type="InterPro" id="IPR036397">
    <property type="entry name" value="RNaseH_sf"/>
</dbReference>
<dbReference type="InterPro" id="IPR026960">
    <property type="entry name" value="RVT-Znf"/>
</dbReference>